<evidence type="ECO:0000313" key="9">
    <source>
        <dbReference type="Proteomes" id="UP000241848"/>
    </source>
</evidence>
<dbReference type="PANTHER" id="PTHR13767">
    <property type="entry name" value="TRNA-PSEUDOURIDINE SYNTHASE"/>
    <property type="match status" value="1"/>
</dbReference>
<dbReference type="SUPFAM" id="SSF55120">
    <property type="entry name" value="Pseudouridine synthase"/>
    <property type="match status" value="1"/>
</dbReference>
<keyword evidence="4 5" id="KW-0413">Isomerase</keyword>
<proteinExistence type="inferred from homology"/>
<dbReference type="NCBIfam" id="TIGR00431">
    <property type="entry name" value="TruB"/>
    <property type="match status" value="1"/>
</dbReference>
<accession>A0A2T2WNG4</accession>
<dbReference type="InterPro" id="IPR020103">
    <property type="entry name" value="PsdUridine_synth_cat_dom_sf"/>
</dbReference>
<dbReference type="GO" id="GO:0003723">
    <property type="term" value="F:RNA binding"/>
    <property type="evidence" value="ECO:0007669"/>
    <property type="project" value="InterPro"/>
</dbReference>
<evidence type="ECO:0000256" key="4">
    <source>
        <dbReference type="ARBA" id="ARBA00023235"/>
    </source>
</evidence>
<evidence type="ECO:0000259" key="6">
    <source>
        <dbReference type="Pfam" id="PF01509"/>
    </source>
</evidence>
<name>A0A2T2WNG4_9FIRM</name>
<dbReference type="Pfam" id="PF01509">
    <property type="entry name" value="TruB_N"/>
    <property type="match status" value="1"/>
</dbReference>
<feature type="active site" description="Nucleophile" evidence="5">
    <location>
        <position position="39"/>
    </location>
</feature>
<feature type="domain" description="tRNA pseudouridylate synthase B C-terminal" evidence="7">
    <location>
        <begin position="173"/>
        <end position="218"/>
    </location>
</feature>
<dbReference type="AlphaFoldDB" id="A0A2T2WNG4"/>
<keyword evidence="3 5" id="KW-0819">tRNA processing</keyword>
<dbReference type="Proteomes" id="UP000241848">
    <property type="component" value="Unassembled WGS sequence"/>
</dbReference>
<comment type="similarity">
    <text evidence="2 5">Belongs to the pseudouridine synthase TruB family. Type 1 subfamily.</text>
</comment>
<evidence type="ECO:0000256" key="2">
    <source>
        <dbReference type="ARBA" id="ARBA00005642"/>
    </source>
</evidence>
<dbReference type="InterPro" id="IPR032819">
    <property type="entry name" value="TruB_C"/>
</dbReference>
<comment type="catalytic activity">
    <reaction evidence="1 5">
        <text>uridine(55) in tRNA = pseudouridine(55) in tRNA</text>
        <dbReference type="Rhea" id="RHEA:42532"/>
        <dbReference type="Rhea" id="RHEA-COMP:10101"/>
        <dbReference type="Rhea" id="RHEA-COMP:10102"/>
        <dbReference type="ChEBI" id="CHEBI:65314"/>
        <dbReference type="ChEBI" id="CHEBI:65315"/>
        <dbReference type="EC" id="5.4.99.25"/>
    </reaction>
</comment>
<reference evidence="8 9" key="1">
    <citation type="journal article" date="2014" name="BMC Genomics">
        <title>Comparison of environmental and isolate Sulfobacillus genomes reveals diverse carbon, sulfur, nitrogen, and hydrogen metabolisms.</title>
        <authorList>
            <person name="Justice N.B."/>
            <person name="Norman A."/>
            <person name="Brown C.T."/>
            <person name="Singh A."/>
            <person name="Thomas B.C."/>
            <person name="Banfield J.F."/>
        </authorList>
    </citation>
    <scope>NUCLEOTIDE SEQUENCE [LARGE SCALE GENOMIC DNA]</scope>
    <source>
        <strain evidence="8">AMDSBA3</strain>
    </source>
</reference>
<evidence type="ECO:0000256" key="1">
    <source>
        <dbReference type="ARBA" id="ARBA00000385"/>
    </source>
</evidence>
<organism evidence="8 9">
    <name type="scientific">Sulfobacillus acidophilus</name>
    <dbReference type="NCBI Taxonomy" id="53633"/>
    <lineage>
        <taxon>Bacteria</taxon>
        <taxon>Bacillati</taxon>
        <taxon>Bacillota</taxon>
        <taxon>Clostridia</taxon>
        <taxon>Eubacteriales</taxon>
        <taxon>Clostridiales Family XVII. Incertae Sedis</taxon>
        <taxon>Sulfobacillus</taxon>
    </lineage>
</organism>
<dbReference type="GO" id="GO:0160148">
    <property type="term" value="F:tRNA pseudouridine(55) synthase activity"/>
    <property type="evidence" value="ECO:0007669"/>
    <property type="project" value="UniProtKB-EC"/>
</dbReference>
<dbReference type="EMBL" id="PXYV01000003">
    <property type="protein sequence ID" value="PSR23774.1"/>
    <property type="molecule type" value="Genomic_DNA"/>
</dbReference>
<dbReference type="Gene3D" id="3.30.2350.10">
    <property type="entry name" value="Pseudouridine synthase"/>
    <property type="match status" value="1"/>
</dbReference>
<dbReference type="GO" id="GO:1990481">
    <property type="term" value="P:mRNA pseudouridine synthesis"/>
    <property type="evidence" value="ECO:0007669"/>
    <property type="project" value="TreeGrafter"/>
</dbReference>
<evidence type="ECO:0000256" key="3">
    <source>
        <dbReference type="ARBA" id="ARBA00022694"/>
    </source>
</evidence>
<comment type="caution">
    <text evidence="8">The sequence shown here is derived from an EMBL/GenBank/DDBJ whole genome shotgun (WGS) entry which is preliminary data.</text>
</comment>
<sequence length="290" mass="32260">MRNGVINLWKPVGITSHDAVRQVRHVTGWTRVGHAGTLDPGAEGVLPVAVGSATRLLPYLVLTPKVYTGYVQVGTMTSTGDAQGRIVGRSRPWVPSLEQLTWAARFLEGSVWQVPPQVSALKVRGERHYAAVRRGVSVWPAPRLVRILSIAEIVAEREGWQFQASVGSGVYIRALVRDWGTLLGVATHLRELRRIRVGCFDGESSVSLHQLEQAHENWGDFVQPWHACLAMERQELDPMNVARVVHGDTRILAQLTPHDGRMLALEYQGRLYAIVAESGRQYRVVFEEGI</sequence>
<dbReference type="InterPro" id="IPR014780">
    <property type="entry name" value="tRNA_psdUridine_synth_TruB"/>
</dbReference>
<dbReference type="GO" id="GO:0031119">
    <property type="term" value="P:tRNA pseudouridine synthesis"/>
    <property type="evidence" value="ECO:0007669"/>
    <property type="project" value="UniProtKB-UniRule"/>
</dbReference>
<gene>
    <name evidence="5 8" type="primary">truB</name>
    <name evidence="8" type="ORF">C7B45_01810</name>
</gene>
<protein>
    <recommendedName>
        <fullName evidence="5">tRNA pseudouridine synthase B</fullName>
        <ecNumber evidence="5">5.4.99.25</ecNumber>
    </recommendedName>
    <alternativeName>
        <fullName evidence="5">tRNA pseudouridine(55) synthase</fullName>
        <shortName evidence="5">Psi55 synthase</shortName>
    </alternativeName>
    <alternativeName>
        <fullName evidence="5">tRNA pseudouridylate synthase</fullName>
    </alternativeName>
    <alternativeName>
        <fullName evidence="5">tRNA-uridine isomerase</fullName>
    </alternativeName>
</protein>
<dbReference type="HAMAP" id="MF_01080">
    <property type="entry name" value="TruB_bact"/>
    <property type="match status" value="1"/>
</dbReference>
<evidence type="ECO:0000313" key="8">
    <source>
        <dbReference type="EMBL" id="PSR23774.1"/>
    </source>
</evidence>
<evidence type="ECO:0000259" key="7">
    <source>
        <dbReference type="Pfam" id="PF16198"/>
    </source>
</evidence>
<evidence type="ECO:0000256" key="5">
    <source>
        <dbReference type="HAMAP-Rule" id="MF_01080"/>
    </source>
</evidence>
<feature type="domain" description="Pseudouridine synthase II N-terminal" evidence="6">
    <location>
        <begin position="24"/>
        <end position="172"/>
    </location>
</feature>
<dbReference type="Pfam" id="PF16198">
    <property type="entry name" value="TruB_C_2"/>
    <property type="match status" value="1"/>
</dbReference>
<dbReference type="EC" id="5.4.99.25" evidence="5"/>
<comment type="function">
    <text evidence="5">Responsible for synthesis of pseudouridine from uracil-55 in the psi GC loop of transfer RNAs.</text>
</comment>
<dbReference type="InterPro" id="IPR002501">
    <property type="entry name" value="PsdUridine_synth_N"/>
</dbReference>
<dbReference type="PANTHER" id="PTHR13767:SF2">
    <property type="entry name" value="PSEUDOURIDYLATE SYNTHASE TRUB1"/>
    <property type="match status" value="1"/>
</dbReference>